<evidence type="ECO:0000259" key="3">
    <source>
        <dbReference type="SMART" id="SM01008"/>
    </source>
</evidence>
<evidence type="ECO:0000313" key="5">
    <source>
        <dbReference type="Proteomes" id="UP000712673"/>
    </source>
</evidence>
<dbReference type="SMART" id="SM01008">
    <property type="entry name" value="Ald_Xan_dh_C"/>
    <property type="match status" value="1"/>
</dbReference>
<dbReference type="EMBL" id="VGLS01000268">
    <property type="protein sequence ID" value="MBM3224159.1"/>
    <property type="molecule type" value="Genomic_DNA"/>
</dbReference>
<keyword evidence="2" id="KW-0560">Oxidoreductase</keyword>
<evidence type="ECO:0000313" key="4">
    <source>
        <dbReference type="EMBL" id="MBM3224159.1"/>
    </source>
</evidence>
<dbReference type="SUPFAM" id="SSF54665">
    <property type="entry name" value="CO dehydrogenase molybdoprotein N-domain-like"/>
    <property type="match status" value="1"/>
</dbReference>
<accession>A0A938B2M0</accession>
<evidence type="ECO:0000256" key="2">
    <source>
        <dbReference type="ARBA" id="ARBA00023002"/>
    </source>
</evidence>
<comment type="caution">
    <text evidence="4">The sequence shown here is derived from an EMBL/GenBank/DDBJ whole genome shotgun (WGS) entry which is preliminary data.</text>
</comment>
<evidence type="ECO:0000256" key="1">
    <source>
        <dbReference type="ARBA" id="ARBA00022505"/>
    </source>
</evidence>
<dbReference type="Proteomes" id="UP000712673">
    <property type="component" value="Unassembled WGS sequence"/>
</dbReference>
<dbReference type="Pfam" id="PF20256">
    <property type="entry name" value="MoCoBD_2"/>
    <property type="match status" value="1"/>
</dbReference>
<dbReference type="PANTHER" id="PTHR11908">
    <property type="entry name" value="XANTHINE DEHYDROGENASE"/>
    <property type="match status" value="1"/>
</dbReference>
<dbReference type="InterPro" id="IPR037165">
    <property type="entry name" value="AldOxase/xan_DH_Mopterin-bd_sf"/>
</dbReference>
<feature type="domain" description="Aldehyde oxidase/xanthine dehydrogenase a/b hammerhead" evidence="3">
    <location>
        <begin position="25"/>
        <end position="141"/>
    </location>
</feature>
<reference evidence="4" key="1">
    <citation type="submission" date="2019-03" db="EMBL/GenBank/DDBJ databases">
        <title>Lake Tanganyika Metagenome-Assembled Genomes (MAGs).</title>
        <authorList>
            <person name="Tran P."/>
        </authorList>
    </citation>
    <scope>NUCLEOTIDE SEQUENCE</scope>
    <source>
        <strain evidence="4">K_DeepCast_65m_m2_066</strain>
    </source>
</reference>
<name>A0A938B2M0_UNCTE</name>
<dbReference type="Gene3D" id="3.30.365.10">
    <property type="entry name" value="Aldehyde oxidase/xanthine dehydrogenase, molybdopterin binding domain"/>
    <property type="match status" value="4"/>
</dbReference>
<dbReference type="InterPro" id="IPR036856">
    <property type="entry name" value="Ald_Oxase/Xan_DH_a/b_sf"/>
</dbReference>
<proteinExistence type="predicted"/>
<dbReference type="InterPro" id="IPR046867">
    <property type="entry name" value="AldOxase/xan_DH_MoCoBD2"/>
</dbReference>
<dbReference type="InterPro" id="IPR016208">
    <property type="entry name" value="Ald_Oxase/xanthine_DH-like"/>
</dbReference>
<dbReference type="PANTHER" id="PTHR11908:SF132">
    <property type="entry name" value="ALDEHYDE OXIDASE 1-RELATED"/>
    <property type="match status" value="1"/>
</dbReference>
<dbReference type="InterPro" id="IPR000674">
    <property type="entry name" value="Ald_Oxase/Xan_DH_a/b"/>
</dbReference>
<dbReference type="Pfam" id="PF02738">
    <property type="entry name" value="MoCoBD_1"/>
    <property type="match status" value="1"/>
</dbReference>
<organism evidence="4 5">
    <name type="scientific">Tectimicrobiota bacterium</name>
    <dbReference type="NCBI Taxonomy" id="2528274"/>
    <lineage>
        <taxon>Bacteria</taxon>
        <taxon>Pseudomonadati</taxon>
        <taxon>Nitrospinota/Tectimicrobiota group</taxon>
        <taxon>Candidatus Tectimicrobiota</taxon>
    </lineage>
</organism>
<dbReference type="Pfam" id="PF01315">
    <property type="entry name" value="Ald_Xan_dh_C"/>
    <property type="match status" value="1"/>
</dbReference>
<dbReference type="AlphaFoldDB" id="A0A938B2M0"/>
<dbReference type="InterPro" id="IPR008274">
    <property type="entry name" value="AldOxase/xan_DH_MoCoBD1"/>
</dbReference>
<dbReference type="GO" id="GO:0005506">
    <property type="term" value="F:iron ion binding"/>
    <property type="evidence" value="ECO:0007669"/>
    <property type="project" value="InterPro"/>
</dbReference>
<dbReference type="SUPFAM" id="SSF56003">
    <property type="entry name" value="Molybdenum cofactor-binding domain"/>
    <property type="match status" value="1"/>
</dbReference>
<sequence>MVLSTQEYNIVGKRPIRPDGAEKVTGNAHYGADINLPGMLHGKILRSPYAHARIKSIDTRHATELPGVYAVITSEALAQPSGRLVDLAEGVLHNMRFLSNNIMASDKVLYKGHAVAAVAATSPHIAEEALALIEVEYEELPPVLSAEEALKPGAPLLHERLASISNVNLRPGGTLNDDDPTPGSNLANRFEFRLGDVEQGFKEADIIIEHETYTAPIHQGYIEPHTGTAMWNSDGTLTIWSSSQGHFNVRDQTARLMNMPVSKVKAIPLEIGGGFGGKTLVYVEPVAAALAKQAGRPVKVTMSRTEVFEASGPTSGTHITVKLGAKKDGRLVAAEAHLYYEAGAYPGSPVSPACQCMMAPYNIPNAWLEGFDVVVNKPKSAAYRAPGVPSSAFAMETAVDKLCEQLGMDPLEFRLLNSAHEGTRAATGPVWPRVGFQEVLQAAKDHPHYHASLTGPYRGRGVASGFWRNNTGPSSAIAIVHNDGSVHLTEGSPDIGGTRASVSQQFAETLGIPYEDVHPTVGDTDAVGFTSVTGGSGVTFKTGRAAYEAAQDIKRQMCERAAKAWECEVSDVVYEAGGVRHASNPEQRLTFRQIAARQNPTGGPIVGRAGVNPGGAGPSLATHIVDVEVDPDTGKVTILRYTAVQDAGKAIHPSYVEGQIQGGVVQGIGWALNEEYFFNDKGHMVNSSFLDYRMPTTLDVPMIDTVIVEVANPTHPYGVRGVGETPIIPPLAAISNAVYRAIGKRISQLPMSPGRVLATMMESNGAHHG</sequence>
<keyword evidence="1" id="KW-0500">Molybdenum</keyword>
<gene>
    <name evidence="4" type="ORF">FJZ47_10190</name>
</gene>
<dbReference type="GO" id="GO:0016491">
    <property type="term" value="F:oxidoreductase activity"/>
    <property type="evidence" value="ECO:0007669"/>
    <property type="project" value="UniProtKB-KW"/>
</dbReference>
<dbReference type="Gene3D" id="3.90.1170.50">
    <property type="entry name" value="Aldehyde oxidase/xanthine dehydrogenase, a/b hammerhead"/>
    <property type="match status" value="1"/>
</dbReference>
<protein>
    <submittedName>
        <fullName evidence="4">Xanthine dehydrogenase family protein molybdopterin-binding subunit</fullName>
    </submittedName>
</protein>